<dbReference type="OrthoDB" id="367190at2759"/>
<name>A0A2H6KFX1_9APIC</name>
<reference evidence="2 3" key="1">
    <citation type="journal article" date="2017" name="BMC Genomics">
        <title>Whole-genome assembly of Babesia ovata and comparative genomics between closely related pathogens.</title>
        <authorList>
            <person name="Yamagishi J."/>
            <person name="Asada M."/>
            <person name="Hakimi H."/>
            <person name="Tanaka T.Q."/>
            <person name="Sugimoto C."/>
            <person name="Kawazu S."/>
        </authorList>
    </citation>
    <scope>NUCLEOTIDE SEQUENCE [LARGE SCALE GENOMIC DNA]</scope>
    <source>
        <strain evidence="2 3">Miyake</strain>
    </source>
</reference>
<proteinExistence type="predicted"/>
<dbReference type="Pfam" id="PF02818">
    <property type="entry name" value="PPAK"/>
    <property type="match status" value="1"/>
</dbReference>
<feature type="region of interest" description="Disordered" evidence="1">
    <location>
        <begin position="403"/>
        <end position="548"/>
    </location>
</feature>
<dbReference type="AlphaFoldDB" id="A0A2H6KFX1"/>
<feature type="compositionally biased region" description="Pro residues" evidence="1">
    <location>
        <begin position="526"/>
        <end position="537"/>
    </location>
</feature>
<feature type="compositionally biased region" description="Basic and acidic residues" evidence="1">
    <location>
        <begin position="410"/>
        <end position="421"/>
    </location>
</feature>
<evidence type="ECO:0000313" key="3">
    <source>
        <dbReference type="Proteomes" id="UP000236319"/>
    </source>
</evidence>
<feature type="compositionally biased region" description="Basic and acidic residues" evidence="1">
    <location>
        <begin position="438"/>
        <end position="456"/>
    </location>
</feature>
<feature type="compositionally biased region" description="Polar residues" evidence="1">
    <location>
        <begin position="458"/>
        <end position="483"/>
    </location>
</feature>
<dbReference type="EMBL" id="BDSA01000003">
    <property type="protein sequence ID" value="GBE61877.1"/>
    <property type="molecule type" value="Genomic_DNA"/>
</dbReference>
<evidence type="ECO:0000313" key="2">
    <source>
        <dbReference type="EMBL" id="GBE61877.1"/>
    </source>
</evidence>
<dbReference type="Proteomes" id="UP000236319">
    <property type="component" value="Unassembled WGS sequence"/>
</dbReference>
<keyword evidence="3" id="KW-1185">Reference proteome</keyword>
<feature type="compositionally biased region" description="Pro residues" evidence="1">
    <location>
        <begin position="423"/>
        <end position="435"/>
    </location>
</feature>
<sequence length="572" mass="63456">MEKHGVDLNTLKQCLMFLQWLKTDESKLEEVSRYLHGRIKNYFEPSFGSEHNVKEGLRPFLTAVSEFYTRLCHKAEAGSYGNKTTDQIADALLDCVPKFLAAIYYLWYCVDPSFVSLGGGGWQKDWPGYGERSWHGDWGGDLDRYLRAQRTSDKYGDMIPGGFIQGEVKYREFWKGYYQGYNMADDIQKILKKQPYNFFRSVFVSSVFSNNSGTAMQNTANAVSLVRTFCDIVLGEEGQEGGELIHALNDGLRQQVSSTENSICWKDLKDHCAQLRKKFDTFFEQNKRFDFTGQSIGLNRLQTKELAKETAKWMRMYLNKVRGKLTEIDTDDSIMKTPAKDLGAYFTKNLFPYGFTFNGQSRFHMQGNNLNGLKTDWRDVINEFKRSDGDLDRLVEILNGKNKTLCPLDEPPKEVVPEKKVPVAPPKKPEAPPAKVPEAPKEVVPEKKVPVPKRPEGAQNQGKKAESSPTPNNGQSEGSSPTSPGGDAVSHPPSGDQGASGPRGPTMFPQVPGSPVQNTDQTQQAPPQPPPAPPPLPGAAGSDGQPGVKALGQLVVRGLVIQVVEGLGKTPA</sequence>
<protein>
    <submittedName>
        <fullName evidence="2">Ribosome binding protein, putative</fullName>
    </submittedName>
</protein>
<evidence type="ECO:0000256" key="1">
    <source>
        <dbReference type="SAM" id="MobiDB-lite"/>
    </source>
</evidence>
<dbReference type="InterPro" id="IPR004168">
    <property type="entry name" value="PPAK_motif"/>
</dbReference>
<accession>A0A2H6KFX1</accession>
<dbReference type="VEuPathDB" id="PiroplasmaDB:BOVATA_033700"/>
<dbReference type="GeneID" id="39875647"/>
<comment type="caution">
    <text evidence="2">The sequence shown here is derived from an EMBL/GenBank/DDBJ whole genome shotgun (WGS) entry which is preliminary data.</text>
</comment>
<dbReference type="RefSeq" id="XP_028868120.1">
    <property type="nucleotide sequence ID" value="XM_029012287.1"/>
</dbReference>
<organism evidence="2 3">
    <name type="scientific">Babesia ovata</name>
    <dbReference type="NCBI Taxonomy" id="189622"/>
    <lineage>
        <taxon>Eukaryota</taxon>
        <taxon>Sar</taxon>
        <taxon>Alveolata</taxon>
        <taxon>Apicomplexa</taxon>
        <taxon>Aconoidasida</taxon>
        <taxon>Piroplasmida</taxon>
        <taxon>Babesiidae</taxon>
        <taxon>Babesia</taxon>
    </lineage>
</organism>
<gene>
    <name evidence="2" type="ORF">BOVATA_033700</name>
</gene>